<comment type="caution">
    <text evidence="2">The sequence shown here is derived from an EMBL/GenBank/DDBJ whole genome shotgun (WGS) entry which is preliminary data.</text>
</comment>
<gene>
    <name evidence="2" type="ORF">RKA07_01970</name>
</gene>
<organism evidence="2 3">
    <name type="scientific">Marinobacter xiaoshiensis</name>
    <dbReference type="NCBI Taxonomy" id="3073652"/>
    <lineage>
        <taxon>Bacteria</taxon>
        <taxon>Pseudomonadati</taxon>
        <taxon>Pseudomonadota</taxon>
        <taxon>Gammaproteobacteria</taxon>
        <taxon>Pseudomonadales</taxon>
        <taxon>Marinobacteraceae</taxon>
        <taxon>Marinobacter</taxon>
    </lineage>
</organism>
<keyword evidence="2" id="KW-0378">Hydrolase</keyword>
<dbReference type="SUPFAM" id="SSF53474">
    <property type="entry name" value="alpha/beta-Hydrolases"/>
    <property type="match status" value="1"/>
</dbReference>
<dbReference type="PANTHER" id="PTHR43798:SF5">
    <property type="entry name" value="MONOACYLGLYCEROL LIPASE ABHD6"/>
    <property type="match status" value="1"/>
</dbReference>
<evidence type="ECO:0000313" key="2">
    <source>
        <dbReference type="EMBL" id="MDS1308865.1"/>
    </source>
</evidence>
<protein>
    <submittedName>
        <fullName evidence="2">Alpha/beta hydrolase</fullName>
    </submittedName>
</protein>
<proteinExistence type="predicted"/>
<dbReference type="GO" id="GO:0016787">
    <property type="term" value="F:hydrolase activity"/>
    <property type="evidence" value="ECO:0007669"/>
    <property type="project" value="UniProtKB-KW"/>
</dbReference>
<dbReference type="Pfam" id="PF00561">
    <property type="entry name" value="Abhydrolase_1"/>
    <property type="match status" value="1"/>
</dbReference>
<dbReference type="RefSeq" id="WP_310965406.1">
    <property type="nucleotide sequence ID" value="NZ_JAVMBO010000003.1"/>
</dbReference>
<dbReference type="PANTHER" id="PTHR43798">
    <property type="entry name" value="MONOACYLGLYCEROL LIPASE"/>
    <property type="match status" value="1"/>
</dbReference>
<sequence length="205" mass="22817">MKRISIKIGHLIWSFFLFLGRKSNGLEKNIITINDTRYAYLAPSTVDPEFETIVLIHGFTGFKEYWSDFMRSCRGKLNFIVIDLPGHGESGFDHETSFQKQTSALVHEVICRSQIKTAHFVGASVGAWVACLFAMESPSYVKTLTLIGPVGVPATSSSEFFSLVDEKESVLGVNAAGVHPSFRARTQKSTTRILATFQLFISRLC</sequence>
<dbReference type="Proteomes" id="UP001267407">
    <property type="component" value="Unassembled WGS sequence"/>
</dbReference>
<dbReference type="EMBL" id="JAVMBO010000003">
    <property type="protein sequence ID" value="MDS1308865.1"/>
    <property type="molecule type" value="Genomic_DNA"/>
</dbReference>
<dbReference type="InterPro" id="IPR050266">
    <property type="entry name" value="AB_hydrolase_sf"/>
</dbReference>
<evidence type="ECO:0000259" key="1">
    <source>
        <dbReference type="Pfam" id="PF00561"/>
    </source>
</evidence>
<dbReference type="InterPro" id="IPR029058">
    <property type="entry name" value="AB_hydrolase_fold"/>
</dbReference>
<name>A0ABU2HEU3_9GAMM</name>
<reference evidence="2" key="1">
    <citation type="submission" date="2023-09" db="EMBL/GenBank/DDBJ databases">
        <title>Marinobacter sediminicola sp. nov. and Marinobacter maritimum sp. nov., isolated from marine sediment.</title>
        <authorList>
            <person name="An J."/>
        </authorList>
    </citation>
    <scope>NUCLEOTIDE SEQUENCE</scope>
    <source>
        <strain evidence="2">F60267</strain>
    </source>
</reference>
<keyword evidence="3" id="KW-1185">Reference proteome</keyword>
<dbReference type="Gene3D" id="3.40.50.1820">
    <property type="entry name" value="alpha/beta hydrolase"/>
    <property type="match status" value="1"/>
</dbReference>
<dbReference type="InterPro" id="IPR000073">
    <property type="entry name" value="AB_hydrolase_1"/>
</dbReference>
<evidence type="ECO:0000313" key="3">
    <source>
        <dbReference type="Proteomes" id="UP001267407"/>
    </source>
</evidence>
<accession>A0ABU2HEU3</accession>
<feature type="domain" description="AB hydrolase-1" evidence="1">
    <location>
        <begin position="52"/>
        <end position="162"/>
    </location>
</feature>